<sequence length="59" mass="6605">MQIQSYFHIKDKTLSLTEYVLIGTPRSVMDNARGRSPTILEGFKTPFLLHLAGVSVVRA</sequence>
<protein>
    <submittedName>
        <fullName evidence="1">Uncharacterized protein</fullName>
    </submittedName>
</protein>
<gene>
    <name evidence="1" type="ORF">EYZ11_012473</name>
</gene>
<evidence type="ECO:0000313" key="1">
    <source>
        <dbReference type="EMBL" id="THC88082.1"/>
    </source>
</evidence>
<name>A0A4S3J0R1_9EURO</name>
<proteinExistence type="predicted"/>
<dbReference type="AlphaFoldDB" id="A0A4S3J0R1"/>
<dbReference type="Proteomes" id="UP000308092">
    <property type="component" value="Unassembled WGS sequence"/>
</dbReference>
<dbReference type="EMBL" id="SOSA01000943">
    <property type="protein sequence ID" value="THC88082.1"/>
    <property type="molecule type" value="Genomic_DNA"/>
</dbReference>
<dbReference type="VEuPathDB" id="FungiDB:EYZ11_012473"/>
<keyword evidence="2" id="KW-1185">Reference proteome</keyword>
<organism evidence="1 2">
    <name type="scientific">Aspergillus tanneri</name>
    <dbReference type="NCBI Taxonomy" id="1220188"/>
    <lineage>
        <taxon>Eukaryota</taxon>
        <taxon>Fungi</taxon>
        <taxon>Dikarya</taxon>
        <taxon>Ascomycota</taxon>
        <taxon>Pezizomycotina</taxon>
        <taxon>Eurotiomycetes</taxon>
        <taxon>Eurotiomycetidae</taxon>
        <taxon>Eurotiales</taxon>
        <taxon>Aspergillaceae</taxon>
        <taxon>Aspergillus</taxon>
        <taxon>Aspergillus subgen. Circumdati</taxon>
    </lineage>
</organism>
<accession>A0A4S3J0R1</accession>
<reference evidence="1 2" key="1">
    <citation type="submission" date="2019-03" db="EMBL/GenBank/DDBJ databases">
        <title>The genome sequence of a newly discovered highly antifungal drug resistant Aspergillus species, Aspergillus tanneri NIH 1004.</title>
        <authorList>
            <person name="Mounaud S."/>
            <person name="Singh I."/>
            <person name="Joardar V."/>
            <person name="Pakala S."/>
            <person name="Pakala S."/>
            <person name="Venepally P."/>
            <person name="Hoover J."/>
            <person name="Nierman W."/>
            <person name="Chung J."/>
            <person name="Losada L."/>
        </authorList>
    </citation>
    <scope>NUCLEOTIDE SEQUENCE [LARGE SCALE GENOMIC DNA]</scope>
    <source>
        <strain evidence="1 2">NIH1004</strain>
    </source>
</reference>
<comment type="caution">
    <text evidence="1">The sequence shown here is derived from an EMBL/GenBank/DDBJ whole genome shotgun (WGS) entry which is preliminary data.</text>
</comment>
<evidence type="ECO:0000313" key="2">
    <source>
        <dbReference type="Proteomes" id="UP000308092"/>
    </source>
</evidence>